<keyword evidence="7" id="KW-0732">Signal</keyword>
<dbReference type="PROSITE" id="PS50035">
    <property type="entry name" value="PLD"/>
    <property type="match status" value="1"/>
</dbReference>
<feature type="chain" id="PRO_5019549537" description="phospholipase D" evidence="7">
    <location>
        <begin position="24"/>
        <end position="177"/>
    </location>
</feature>
<dbReference type="InterPro" id="IPR025202">
    <property type="entry name" value="PLD-like_dom"/>
</dbReference>
<evidence type="ECO:0000313" key="10">
    <source>
        <dbReference type="Proteomes" id="UP000281391"/>
    </source>
</evidence>
<accession>A0A447KK08</accession>
<feature type="signal peptide" evidence="7">
    <location>
        <begin position="1"/>
        <end position="23"/>
    </location>
</feature>
<evidence type="ECO:0000256" key="5">
    <source>
        <dbReference type="ARBA" id="ARBA00022963"/>
    </source>
</evidence>
<dbReference type="GO" id="GO:0016042">
    <property type="term" value="P:lipid catabolic process"/>
    <property type="evidence" value="ECO:0007669"/>
    <property type="project" value="UniProtKB-KW"/>
</dbReference>
<protein>
    <recommendedName>
        <fullName evidence="3">phospholipase D</fullName>
        <ecNumber evidence="3">3.1.4.4</ecNumber>
    </recommendedName>
</protein>
<dbReference type="Gene3D" id="3.30.870.10">
    <property type="entry name" value="Endonuclease Chain A"/>
    <property type="match status" value="1"/>
</dbReference>
<reference evidence="9 10" key="1">
    <citation type="submission" date="2018-12" db="EMBL/GenBank/DDBJ databases">
        <authorList>
            <consortium name="Pathogen Informatics"/>
        </authorList>
    </citation>
    <scope>NUCLEOTIDE SEQUENCE [LARGE SCALE GENOMIC DNA]</scope>
    <source>
        <strain evidence="9 10">NCTC11214</strain>
    </source>
</reference>
<evidence type="ECO:0000259" key="8">
    <source>
        <dbReference type="PROSITE" id="PS50035"/>
    </source>
</evidence>
<keyword evidence="5" id="KW-0442">Lipid degradation</keyword>
<gene>
    <name evidence="9" type="primary">pld_2</name>
    <name evidence="9" type="ORF">NCTC11214_00104</name>
</gene>
<evidence type="ECO:0000256" key="6">
    <source>
        <dbReference type="ARBA" id="ARBA00023098"/>
    </source>
</evidence>
<evidence type="ECO:0000256" key="3">
    <source>
        <dbReference type="ARBA" id="ARBA00012027"/>
    </source>
</evidence>
<dbReference type="CDD" id="cd09170">
    <property type="entry name" value="PLDc_Nuc"/>
    <property type="match status" value="1"/>
</dbReference>
<evidence type="ECO:0000256" key="4">
    <source>
        <dbReference type="ARBA" id="ARBA00022801"/>
    </source>
</evidence>
<comment type="similarity">
    <text evidence="2">Belongs to the phospholipase D family.</text>
</comment>
<dbReference type="EC" id="3.1.4.4" evidence="3"/>
<keyword evidence="6" id="KW-0443">Lipid metabolism</keyword>
<dbReference type="GO" id="GO:0006793">
    <property type="term" value="P:phosphorus metabolic process"/>
    <property type="evidence" value="ECO:0007669"/>
    <property type="project" value="UniProtKB-ARBA"/>
</dbReference>
<organism evidence="9 10">
    <name type="scientific">Serratia odorifera</name>
    <dbReference type="NCBI Taxonomy" id="618"/>
    <lineage>
        <taxon>Bacteria</taxon>
        <taxon>Pseudomonadati</taxon>
        <taxon>Pseudomonadota</taxon>
        <taxon>Gammaproteobacteria</taxon>
        <taxon>Enterobacterales</taxon>
        <taxon>Yersiniaceae</taxon>
        <taxon>Serratia</taxon>
    </lineage>
</organism>
<dbReference type="RefSeq" id="WP_004966283.1">
    <property type="nucleotide sequence ID" value="NZ_LR134117.1"/>
</dbReference>
<evidence type="ECO:0000256" key="7">
    <source>
        <dbReference type="SAM" id="SignalP"/>
    </source>
</evidence>
<dbReference type="PANTHER" id="PTHR43856:SF1">
    <property type="entry name" value="MITOCHONDRIAL CARDIOLIPIN HYDROLASE"/>
    <property type="match status" value="1"/>
</dbReference>
<dbReference type="Pfam" id="PF13091">
    <property type="entry name" value="PLDc_2"/>
    <property type="match status" value="1"/>
</dbReference>
<evidence type="ECO:0000313" key="9">
    <source>
        <dbReference type="EMBL" id="VDZ51243.1"/>
    </source>
</evidence>
<dbReference type="AlphaFoldDB" id="A0A447KK08"/>
<comment type="catalytic activity">
    <reaction evidence="1">
        <text>a 1,2-diacyl-sn-glycero-3-phosphocholine + H2O = a 1,2-diacyl-sn-glycero-3-phosphate + choline + H(+)</text>
        <dbReference type="Rhea" id="RHEA:14445"/>
        <dbReference type="ChEBI" id="CHEBI:15354"/>
        <dbReference type="ChEBI" id="CHEBI:15377"/>
        <dbReference type="ChEBI" id="CHEBI:15378"/>
        <dbReference type="ChEBI" id="CHEBI:57643"/>
        <dbReference type="ChEBI" id="CHEBI:58608"/>
        <dbReference type="EC" id="3.1.4.4"/>
    </reaction>
</comment>
<dbReference type="Proteomes" id="UP000281391">
    <property type="component" value="Chromosome"/>
</dbReference>
<feature type="domain" description="PLD phosphodiesterase" evidence="8">
    <location>
        <begin position="111"/>
        <end position="138"/>
    </location>
</feature>
<dbReference type="KEGG" id="sof:NCTC11214_00104"/>
<name>A0A447KK08_SEROD</name>
<keyword evidence="4 9" id="KW-0378">Hydrolase</keyword>
<dbReference type="GO" id="GO:0016891">
    <property type="term" value="F:RNA endonuclease activity producing 5'-phosphomonoesters, hydrolytic mechanism"/>
    <property type="evidence" value="ECO:0007669"/>
    <property type="project" value="TreeGrafter"/>
</dbReference>
<sequence>MMRTSLKAWCLVATLAVAPCAMAAPSVQVGFSPEGSALQLVLDTLNDARNSIRLMGYSFTSPEVAKALTSAKRRGVDVKVVLDAKGNQNKASQAAMNLLVNAGIPVRTVDNFKIMHDKLIITDQVNVETGSFNFSRAAARSNSENALVLRDMPGVAQTYLAHWQSRWDIGKEWRSSY</sequence>
<dbReference type="InterPro" id="IPR051406">
    <property type="entry name" value="PLD_domain"/>
</dbReference>
<evidence type="ECO:0000256" key="2">
    <source>
        <dbReference type="ARBA" id="ARBA00008664"/>
    </source>
</evidence>
<evidence type="ECO:0000256" key="1">
    <source>
        <dbReference type="ARBA" id="ARBA00000798"/>
    </source>
</evidence>
<dbReference type="PANTHER" id="PTHR43856">
    <property type="entry name" value="CARDIOLIPIN HYDROLASE"/>
    <property type="match status" value="1"/>
</dbReference>
<dbReference type="GO" id="GO:0004630">
    <property type="term" value="F:phospholipase D activity"/>
    <property type="evidence" value="ECO:0007669"/>
    <property type="project" value="UniProtKB-EC"/>
</dbReference>
<proteinExistence type="inferred from homology"/>
<dbReference type="EMBL" id="LR134117">
    <property type="protein sequence ID" value="VDZ51243.1"/>
    <property type="molecule type" value="Genomic_DNA"/>
</dbReference>
<dbReference type="SUPFAM" id="SSF56024">
    <property type="entry name" value="Phospholipase D/nuclease"/>
    <property type="match status" value="1"/>
</dbReference>
<dbReference type="InterPro" id="IPR001736">
    <property type="entry name" value="PLipase_D/transphosphatidylase"/>
</dbReference>